<dbReference type="Proteomes" id="UP000002608">
    <property type="component" value="Chromosome"/>
</dbReference>
<feature type="signal peptide" evidence="1">
    <location>
        <begin position="1"/>
        <end position="20"/>
    </location>
</feature>
<dbReference type="KEGG" id="spl:Spea_4199"/>
<evidence type="ECO:0000256" key="1">
    <source>
        <dbReference type="SAM" id="SignalP"/>
    </source>
</evidence>
<accession>A8HAC2</accession>
<dbReference type="EMBL" id="CP000851">
    <property type="protein sequence ID" value="ABV89509.1"/>
    <property type="molecule type" value="Genomic_DNA"/>
</dbReference>
<evidence type="ECO:0000313" key="2">
    <source>
        <dbReference type="EMBL" id="ABV89509.1"/>
    </source>
</evidence>
<dbReference type="AlphaFoldDB" id="A8HAC2"/>
<evidence type="ECO:0000313" key="3">
    <source>
        <dbReference type="Proteomes" id="UP000002608"/>
    </source>
</evidence>
<sequence length="315" mass="34874">MNKHLVMVMLLSAITLNAWANNTSDTTDIERQQPAHWSHLPIWGDKARELGYELPIPVGLNIYYNKQSVAYDAKDNFNLGLTGSGWLNKINADVVIPADDVIITGEDESIQLRADAWVLPFLNVYGLAGYTKGHKDILADLSNAEVMVNGSLVSNGLNMTLPIPIEYTAYNLGFGAVLAGQAEVIPGMHPFIFTGVAAFTNSWTTTTDSTIQTYIGSIRMGQRYDVGGDKLAFLVGYNYQMINQKIGGSYDFNIPLLGRPGGIVIDYDVHLVSSESHNMSVSMVYDFGPKDEWNVFIEYGFLNWDQLLLSVGRRF</sequence>
<keyword evidence="1" id="KW-0732">Signal</keyword>
<evidence type="ECO:0008006" key="4">
    <source>
        <dbReference type="Google" id="ProtNLM"/>
    </source>
</evidence>
<dbReference type="OrthoDB" id="7593840at2"/>
<feature type="chain" id="PRO_5002723581" description="Lipoprotein" evidence="1">
    <location>
        <begin position="21"/>
        <end position="315"/>
    </location>
</feature>
<dbReference type="SUPFAM" id="SSF56935">
    <property type="entry name" value="Porins"/>
    <property type="match status" value="1"/>
</dbReference>
<dbReference type="HOGENOM" id="CLU_057858_1_0_6"/>
<keyword evidence="3" id="KW-1185">Reference proteome</keyword>
<dbReference type="eggNOG" id="ENOG502ZASD">
    <property type="taxonomic scope" value="Bacteria"/>
</dbReference>
<protein>
    <recommendedName>
        <fullName evidence="4">Lipoprotein</fullName>
    </recommendedName>
</protein>
<reference evidence="2 3" key="1">
    <citation type="submission" date="2007-10" db="EMBL/GenBank/DDBJ databases">
        <title>Complete sequence of Shewanella pealeana ATCC 700345.</title>
        <authorList>
            <consortium name="US DOE Joint Genome Institute"/>
            <person name="Copeland A."/>
            <person name="Lucas S."/>
            <person name="Lapidus A."/>
            <person name="Barry K."/>
            <person name="Glavina del Rio T."/>
            <person name="Dalin E."/>
            <person name="Tice H."/>
            <person name="Pitluck S."/>
            <person name="Chertkov O."/>
            <person name="Brettin T."/>
            <person name="Bruce D."/>
            <person name="Detter J.C."/>
            <person name="Han C."/>
            <person name="Schmutz J."/>
            <person name="Larimer F."/>
            <person name="Land M."/>
            <person name="Hauser L."/>
            <person name="Kyrpides N."/>
            <person name="Kim E."/>
            <person name="Zhao J.-S.Z."/>
            <person name="Manno D."/>
            <person name="Hawari J."/>
            <person name="Richardson P."/>
        </authorList>
    </citation>
    <scope>NUCLEOTIDE SEQUENCE [LARGE SCALE GENOMIC DNA]</scope>
    <source>
        <strain evidence="3">ATCC 700345 / ANG-SQ1</strain>
    </source>
</reference>
<name>A8HAC2_SHEPA</name>
<dbReference type="STRING" id="398579.Spea_4199"/>
<gene>
    <name evidence="2" type="ordered locus">Spea_4199</name>
</gene>
<organism evidence="2 3">
    <name type="scientific">Shewanella pealeana (strain ATCC 700345 / ANG-SQ1)</name>
    <dbReference type="NCBI Taxonomy" id="398579"/>
    <lineage>
        <taxon>Bacteria</taxon>
        <taxon>Pseudomonadati</taxon>
        <taxon>Pseudomonadota</taxon>
        <taxon>Gammaproteobacteria</taxon>
        <taxon>Alteromonadales</taxon>
        <taxon>Shewanellaceae</taxon>
        <taxon>Shewanella</taxon>
    </lineage>
</organism>
<dbReference type="RefSeq" id="WP_012157387.1">
    <property type="nucleotide sequence ID" value="NC_009901.1"/>
</dbReference>
<proteinExistence type="predicted"/>